<sequence>MGDINIFISNGTCYSAAGERLDGSFIPCGNVAAGHQTCCGAGDNCLADNSCWGVHGSGYGSSLTYQAGCTDPTYEDSSCPKKAFDQPWIALTHCDGSNGAWAPCSQPGNPSTLQPGTFCSCTDAAKTTLAFRDTETLTSIASLPRSTGQSINYFITPERPTNGGTGGSSPTTGGNSPTGSAPGSSASSSGSSGGSGTSSTARETGTSSPNNDPAGPSSGMSSGTKIAIGVGVTVGVLILLAAIVALFLLRRRQRAKSVHEVENSSANGNAASKNRVSAASSSLPPMSEADGQPVSEADGKAARPWSMRSELEGTQVGKNGHAGGSALEKESGGQATKPLSPVAELPGNDSWYQEGRGRQP</sequence>
<dbReference type="CDD" id="cd12087">
    <property type="entry name" value="TM_EGFR-like"/>
    <property type="match status" value="1"/>
</dbReference>
<proteinExistence type="predicted"/>
<evidence type="ECO:0000256" key="1">
    <source>
        <dbReference type="SAM" id="MobiDB-lite"/>
    </source>
</evidence>
<evidence type="ECO:0000313" key="4">
    <source>
        <dbReference type="Proteomes" id="UP001174936"/>
    </source>
</evidence>
<feature type="compositionally biased region" description="Low complexity" evidence="1">
    <location>
        <begin position="263"/>
        <end position="272"/>
    </location>
</feature>
<gene>
    <name evidence="3" type="ORF">B0T16DRAFT_138743</name>
</gene>
<name>A0AA39YC74_9PEZI</name>
<feature type="region of interest" description="Disordered" evidence="1">
    <location>
        <begin position="259"/>
        <end position="360"/>
    </location>
</feature>
<organism evidence="3 4">
    <name type="scientific">Cercophora newfieldiana</name>
    <dbReference type="NCBI Taxonomy" id="92897"/>
    <lineage>
        <taxon>Eukaryota</taxon>
        <taxon>Fungi</taxon>
        <taxon>Dikarya</taxon>
        <taxon>Ascomycota</taxon>
        <taxon>Pezizomycotina</taxon>
        <taxon>Sordariomycetes</taxon>
        <taxon>Sordariomycetidae</taxon>
        <taxon>Sordariales</taxon>
        <taxon>Lasiosphaeriaceae</taxon>
        <taxon>Cercophora</taxon>
    </lineage>
</organism>
<accession>A0AA39YC74</accession>
<feature type="region of interest" description="Disordered" evidence="1">
    <location>
        <begin position="151"/>
        <end position="220"/>
    </location>
</feature>
<evidence type="ECO:0000256" key="2">
    <source>
        <dbReference type="SAM" id="Phobius"/>
    </source>
</evidence>
<feature type="transmembrane region" description="Helical" evidence="2">
    <location>
        <begin position="226"/>
        <end position="249"/>
    </location>
</feature>
<feature type="compositionally biased region" description="Low complexity" evidence="1">
    <location>
        <begin position="168"/>
        <end position="190"/>
    </location>
</feature>
<keyword evidence="2" id="KW-0472">Membrane</keyword>
<reference evidence="3" key="1">
    <citation type="submission" date="2023-06" db="EMBL/GenBank/DDBJ databases">
        <title>Genome-scale phylogeny and comparative genomics of the fungal order Sordariales.</title>
        <authorList>
            <consortium name="Lawrence Berkeley National Laboratory"/>
            <person name="Hensen N."/>
            <person name="Bonometti L."/>
            <person name="Westerberg I."/>
            <person name="Brannstrom I.O."/>
            <person name="Guillou S."/>
            <person name="Cros-Aarteil S."/>
            <person name="Calhoun S."/>
            <person name="Haridas S."/>
            <person name="Kuo A."/>
            <person name="Mondo S."/>
            <person name="Pangilinan J."/>
            <person name="Riley R."/>
            <person name="Labutti K."/>
            <person name="Andreopoulos B."/>
            <person name="Lipzen A."/>
            <person name="Chen C."/>
            <person name="Yanf M."/>
            <person name="Daum C."/>
            <person name="Ng V."/>
            <person name="Clum A."/>
            <person name="Steindorff A."/>
            <person name="Ohm R."/>
            <person name="Martin F."/>
            <person name="Silar P."/>
            <person name="Natvig D."/>
            <person name="Lalanne C."/>
            <person name="Gautier V."/>
            <person name="Ament-Velasquez S.L."/>
            <person name="Kruys A."/>
            <person name="Hutchinson M.I."/>
            <person name="Powell A.J."/>
            <person name="Barry K."/>
            <person name="Miller A.N."/>
            <person name="Grigoriev I.V."/>
            <person name="Debuchy R."/>
            <person name="Gladieux P."/>
            <person name="Thoren M.H."/>
            <person name="Johannesson H."/>
        </authorList>
    </citation>
    <scope>NUCLEOTIDE SEQUENCE</scope>
    <source>
        <strain evidence="3">SMH2532-1</strain>
    </source>
</reference>
<keyword evidence="2" id="KW-0812">Transmembrane</keyword>
<feature type="compositionally biased region" description="Polar residues" evidence="1">
    <location>
        <begin position="274"/>
        <end position="284"/>
    </location>
</feature>
<protein>
    <submittedName>
        <fullName evidence="3">Uncharacterized protein</fullName>
    </submittedName>
</protein>
<dbReference type="Proteomes" id="UP001174936">
    <property type="component" value="Unassembled WGS sequence"/>
</dbReference>
<comment type="caution">
    <text evidence="3">The sequence shown here is derived from an EMBL/GenBank/DDBJ whole genome shotgun (WGS) entry which is preliminary data.</text>
</comment>
<dbReference type="EMBL" id="JAULSV010000003">
    <property type="protein sequence ID" value="KAK0649967.1"/>
    <property type="molecule type" value="Genomic_DNA"/>
</dbReference>
<evidence type="ECO:0000313" key="3">
    <source>
        <dbReference type="EMBL" id="KAK0649967.1"/>
    </source>
</evidence>
<keyword evidence="2" id="KW-1133">Transmembrane helix</keyword>
<dbReference type="AlphaFoldDB" id="A0AA39YC74"/>
<keyword evidence="4" id="KW-1185">Reference proteome</keyword>
<feature type="compositionally biased region" description="Low complexity" evidence="1">
    <location>
        <begin position="197"/>
        <end position="208"/>
    </location>
</feature>